<evidence type="ECO:0000256" key="6">
    <source>
        <dbReference type="ARBA" id="ARBA00023136"/>
    </source>
</evidence>
<feature type="domain" description="TonB-dependent receptor-like beta-barrel" evidence="11">
    <location>
        <begin position="347"/>
        <end position="844"/>
    </location>
</feature>
<dbReference type="InterPro" id="IPR012910">
    <property type="entry name" value="Plug_dom"/>
</dbReference>
<keyword evidence="4 8" id="KW-0812">Transmembrane</keyword>
<dbReference type="InterPro" id="IPR036942">
    <property type="entry name" value="Beta-barrel_TonB_sf"/>
</dbReference>
<comment type="similarity">
    <text evidence="8 9">Belongs to the TonB-dependent receptor family.</text>
</comment>
<evidence type="ECO:0000259" key="12">
    <source>
        <dbReference type="Pfam" id="PF07715"/>
    </source>
</evidence>
<evidence type="ECO:0000313" key="13">
    <source>
        <dbReference type="EMBL" id="ASG24535.1"/>
    </source>
</evidence>
<dbReference type="SUPFAM" id="SSF56935">
    <property type="entry name" value="Porins"/>
    <property type="match status" value="1"/>
</dbReference>
<proteinExistence type="inferred from homology"/>
<name>A0A248K0M9_9PROT</name>
<reference evidence="13 14" key="1">
    <citation type="submission" date="2017-06" db="EMBL/GenBank/DDBJ databases">
        <title>Complete genome sequence of Nitrospirillum amazonense strain CBAmC, an endophytic nitrogen-fixing and plant growth-promoting bacterium, isolated from sugarcane.</title>
        <authorList>
            <person name="Schwab S."/>
            <person name="dos Santos Teixeira K.R."/>
            <person name="Simoes Araujo J.L."/>
            <person name="Soares Vidal M."/>
            <person name="Borges de Freitas H.R."/>
            <person name="Rivello Crivelaro A.L."/>
            <person name="Bueno de Camargo Nunes A."/>
            <person name="dos Santos C.M."/>
            <person name="Palmeira da Silva Rosa D."/>
            <person name="da Silva Padilha D."/>
            <person name="da Silva E."/>
            <person name="Araujo Terra L."/>
            <person name="Soares Mendes V."/>
            <person name="Farinelli L."/>
            <person name="Magalhaes Cruz L."/>
            <person name="Baldani J.I."/>
        </authorList>
    </citation>
    <scope>NUCLEOTIDE SEQUENCE [LARGE SCALE GENOMIC DNA]</scope>
    <source>
        <strain evidence="13 14">CBAmC</strain>
    </source>
</reference>
<dbReference type="Proteomes" id="UP000197153">
    <property type="component" value="Chromosome 3"/>
</dbReference>
<gene>
    <name evidence="13" type="ORF">Y958_27095</name>
</gene>
<dbReference type="GO" id="GO:0009279">
    <property type="term" value="C:cell outer membrane"/>
    <property type="evidence" value="ECO:0007669"/>
    <property type="project" value="UniProtKB-SubCell"/>
</dbReference>
<dbReference type="InterPro" id="IPR039426">
    <property type="entry name" value="TonB-dep_rcpt-like"/>
</dbReference>
<dbReference type="Pfam" id="PF07715">
    <property type="entry name" value="Plug"/>
    <property type="match status" value="1"/>
</dbReference>
<evidence type="ECO:0000259" key="11">
    <source>
        <dbReference type="Pfam" id="PF00593"/>
    </source>
</evidence>
<feature type="chain" id="PRO_5012738369" evidence="10">
    <location>
        <begin position="32"/>
        <end position="879"/>
    </location>
</feature>
<dbReference type="Gene3D" id="2.170.130.10">
    <property type="entry name" value="TonB-dependent receptor, plug domain"/>
    <property type="match status" value="1"/>
</dbReference>
<evidence type="ECO:0000256" key="4">
    <source>
        <dbReference type="ARBA" id="ARBA00022692"/>
    </source>
</evidence>
<feature type="domain" description="TonB-dependent receptor plug" evidence="12">
    <location>
        <begin position="70"/>
        <end position="175"/>
    </location>
</feature>
<keyword evidence="3 8" id="KW-1134">Transmembrane beta strand</keyword>
<dbReference type="Pfam" id="PF00593">
    <property type="entry name" value="TonB_dep_Rec_b-barrel"/>
    <property type="match status" value="1"/>
</dbReference>
<dbReference type="InterPro" id="IPR000531">
    <property type="entry name" value="Beta-barrel_TonB"/>
</dbReference>
<organism evidence="13 14">
    <name type="scientific">Nitrospirillum viridazoti CBAmc</name>
    <dbReference type="NCBI Taxonomy" id="1441467"/>
    <lineage>
        <taxon>Bacteria</taxon>
        <taxon>Pseudomonadati</taxon>
        <taxon>Pseudomonadota</taxon>
        <taxon>Alphaproteobacteria</taxon>
        <taxon>Rhodospirillales</taxon>
        <taxon>Azospirillaceae</taxon>
        <taxon>Nitrospirillum</taxon>
        <taxon>Nitrospirillum viridazoti</taxon>
    </lineage>
</organism>
<keyword evidence="14" id="KW-1185">Reference proteome</keyword>
<dbReference type="Gene3D" id="2.40.170.20">
    <property type="entry name" value="TonB-dependent receptor, beta-barrel domain"/>
    <property type="match status" value="1"/>
</dbReference>
<keyword evidence="6 8" id="KW-0472">Membrane</keyword>
<protein>
    <submittedName>
        <fullName evidence="13">TonB-dependent receptor</fullName>
    </submittedName>
</protein>
<dbReference type="PROSITE" id="PS52016">
    <property type="entry name" value="TONB_DEPENDENT_REC_3"/>
    <property type="match status" value="1"/>
</dbReference>
<evidence type="ECO:0000256" key="3">
    <source>
        <dbReference type="ARBA" id="ARBA00022452"/>
    </source>
</evidence>
<keyword evidence="13" id="KW-0675">Receptor</keyword>
<evidence type="ECO:0000256" key="10">
    <source>
        <dbReference type="SAM" id="SignalP"/>
    </source>
</evidence>
<dbReference type="EMBL" id="CP022112">
    <property type="protein sequence ID" value="ASG24535.1"/>
    <property type="molecule type" value="Genomic_DNA"/>
</dbReference>
<dbReference type="AlphaFoldDB" id="A0A248K0M9"/>
<evidence type="ECO:0000313" key="14">
    <source>
        <dbReference type="Proteomes" id="UP000197153"/>
    </source>
</evidence>
<evidence type="ECO:0000256" key="1">
    <source>
        <dbReference type="ARBA" id="ARBA00004571"/>
    </source>
</evidence>
<keyword evidence="10" id="KW-0732">Signal</keyword>
<evidence type="ECO:0000256" key="2">
    <source>
        <dbReference type="ARBA" id="ARBA00022448"/>
    </source>
</evidence>
<dbReference type="InterPro" id="IPR037066">
    <property type="entry name" value="Plug_dom_sf"/>
</dbReference>
<evidence type="ECO:0000256" key="5">
    <source>
        <dbReference type="ARBA" id="ARBA00023077"/>
    </source>
</evidence>
<dbReference type="PANTHER" id="PTHR47234:SF2">
    <property type="entry name" value="TONB-DEPENDENT RECEPTOR"/>
    <property type="match status" value="1"/>
</dbReference>
<keyword evidence="5 9" id="KW-0798">TonB box</keyword>
<feature type="signal peptide" evidence="10">
    <location>
        <begin position="1"/>
        <end position="31"/>
    </location>
</feature>
<evidence type="ECO:0000256" key="7">
    <source>
        <dbReference type="ARBA" id="ARBA00023237"/>
    </source>
</evidence>
<keyword evidence="2 8" id="KW-0813">Transport</keyword>
<keyword evidence="7 8" id="KW-0998">Cell outer membrane</keyword>
<evidence type="ECO:0000256" key="8">
    <source>
        <dbReference type="PROSITE-ProRule" id="PRU01360"/>
    </source>
</evidence>
<dbReference type="RefSeq" id="WP_088874959.1">
    <property type="nucleotide sequence ID" value="NZ_CP022112.1"/>
</dbReference>
<dbReference type="KEGG" id="nao:Y958_27095"/>
<accession>A0A248K0M9</accession>
<dbReference type="PANTHER" id="PTHR47234">
    <property type="match status" value="1"/>
</dbReference>
<sequence length="879" mass="92763">MPGTSKAARRVALSGTSLVTVMLFASGPSWAQTSAAPTQTTAATSGGELEEIIVTGSRIRGVPPVGSNLISVSNEDIKTVGATTTADLLATVPQLNSFNTAPRASSAGFGTFAPGLRGLPSSATLTLMNGHRLASAAANDTGPDYPNIPSLALERVEVVPDGASSVYGSDAIAGVVNFITRQHFSGAEADVRYGMSDGYHSVSASGVIGRTWATGSFLAAYEFMRNTNITGSERDYRVQDFRPSGGVDTRSYNCPSANVVIPQTGALTYAAPGFRPGTINYCDGNAAVDLLPRSRLHSGFLTGRQELGERVTVWADLLYSDRMDIIQAAPPVETLTITRTNPYFVAPPGTGATSETVLFRTDNLFGADHLNNTDNTRVGNSSVGVDVQLPADLNLSVYGTFDWATNDAFIPGVNPVALAVAAAGTTTATALDPFGQRTAPSVAAAITTYPTTVTVTQHTNLGALKLDGPLFDLPGGPLKFAAGAEFRNETFTQRGYVGAAPVPEDLDRDIYSAFGEIFAPIVGAGNEAPLLHRLSLSVSGRYDHYSDFGSTSNPKVGLNWDPVEDLTIRGSYGKSFRAPGMRQVGATVGAYYLDAASAAVLARDPSRGAAQVNTVYLAGGNRDLQPETARTYSVGVDWQPHFLPDFRASATFYDIKFDGAIGTPPASLVFTDPTFASVVYRNPTPAQLAKLLGVATPVNLPNPLPQIGNLLDERLGNFGSRATNGLDFDFGYHRDVGFGTVFAGLAGNYILKFDTQLSPTAPVSDSLRLGLPQWTFRASLGATVGAVSVVTFVNYQDGVTNSFATPTGTGVYSADPYTTVDLRVTWTLPDSGMTSKTELALQINDLLDKRPPYFPATDGIGSNYNPIGRFVALNIRKSF</sequence>
<evidence type="ECO:0000256" key="9">
    <source>
        <dbReference type="RuleBase" id="RU003357"/>
    </source>
</evidence>
<comment type="subcellular location">
    <subcellularLocation>
        <location evidence="1 8">Cell outer membrane</location>
        <topology evidence="1 8">Multi-pass membrane protein</topology>
    </subcellularLocation>
</comment>